<reference evidence="1" key="1">
    <citation type="submission" date="2018-05" db="EMBL/GenBank/DDBJ databases">
        <authorList>
            <person name="Lanie J.A."/>
            <person name="Ng W.-L."/>
            <person name="Kazmierczak K.M."/>
            <person name="Andrzejewski T.M."/>
            <person name="Davidsen T.M."/>
            <person name="Wayne K.J."/>
            <person name="Tettelin H."/>
            <person name="Glass J.I."/>
            <person name="Rusch D."/>
            <person name="Podicherti R."/>
            <person name="Tsui H.-C.T."/>
            <person name="Winkler M.E."/>
        </authorList>
    </citation>
    <scope>NUCLEOTIDE SEQUENCE</scope>
</reference>
<sequence length="92" mass="10580">MCLLLNESIAAHTSSADAKAHQDMEPIQSQRPDGFLANRTVESHWVDGLSLLSSTPWLTKRHADDRERSMENLRDLIERSFRTFPDRIAMRT</sequence>
<evidence type="ECO:0000313" key="1">
    <source>
        <dbReference type="EMBL" id="SVC29140.1"/>
    </source>
</evidence>
<proteinExistence type="predicted"/>
<dbReference type="AlphaFoldDB" id="A0A382KXE2"/>
<gene>
    <name evidence="1" type="ORF">METZ01_LOCUS281994</name>
</gene>
<name>A0A382KXE2_9ZZZZ</name>
<protein>
    <submittedName>
        <fullName evidence="1">Uncharacterized protein</fullName>
    </submittedName>
</protein>
<accession>A0A382KXE2</accession>
<dbReference type="EMBL" id="UINC01083436">
    <property type="protein sequence ID" value="SVC29140.1"/>
    <property type="molecule type" value="Genomic_DNA"/>
</dbReference>
<organism evidence="1">
    <name type="scientific">marine metagenome</name>
    <dbReference type="NCBI Taxonomy" id="408172"/>
    <lineage>
        <taxon>unclassified sequences</taxon>
        <taxon>metagenomes</taxon>
        <taxon>ecological metagenomes</taxon>
    </lineage>
</organism>
<feature type="non-terminal residue" evidence="1">
    <location>
        <position position="92"/>
    </location>
</feature>